<dbReference type="InterPro" id="IPR018957">
    <property type="entry name" value="Znf_C3HC4_RING-type"/>
</dbReference>
<evidence type="ECO:0000259" key="4">
    <source>
        <dbReference type="Pfam" id="PF00097"/>
    </source>
</evidence>
<comment type="caution">
    <text evidence="5">The sequence shown here is derived from an EMBL/GenBank/DDBJ whole genome shotgun (WGS) entry which is preliminary data.</text>
</comment>
<evidence type="ECO:0000256" key="1">
    <source>
        <dbReference type="ARBA" id="ARBA00022723"/>
    </source>
</evidence>
<proteinExistence type="predicted"/>
<organism evidence="5 6">
    <name type="scientific">Parasponia andersonii</name>
    <name type="common">Sponia andersonii</name>
    <dbReference type="NCBI Taxonomy" id="3476"/>
    <lineage>
        <taxon>Eukaryota</taxon>
        <taxon>Viridiplantae</taxon>
        <taxon>Streptophyta</taxon>
        <taxon>Embryophyta</taxon>
        <taxon>Tracheophyta</taxon>
        <taxon>Spermatophyta</taxon>
        <taxon>Magnoliopsida</taxon>
        <taxon>eudicotyledons</taxon>
        <taxon>Gunneridae</taxon>
        <taxon>Pentapetalae</taxon>
        <taxon>rosids</taxon>
        <taxon>fabids</taxon>
        <taxon>Rosales</taxon>
        <taxon>Cannabaceae</taxon>
        <taxon>Parasponia</taxon>
    </lineage>
</organism>
<dbReference type="InterPro" id="IPR013083">
    <property type="entry name" value="Znf_RING/FYVE/PHD"/>
</dbReference>
<keyword evidence="2" id="KW-0863">Zinc-finger</keyword>
<dbReference type="EMBL" id="JXTB01000519">
    <property type="protein sequence ID" value="PON37755.1"/>
    <property type="molecule type" value="Genomic_DNA"/>
</dbReference>
<keyword evidence="3" id="KW-0862">Zinc</keyword>
<keyword evidence="1" id="KW-0479">Metal-binding</keyword>
<name>A0A2P5AMI3_PARAD</name>
<dbReference type="Gene3D" id="3.30.40.10">
    <property type="entry name" value="Zinc/RING finger domain, C3HC4 (zinc finger)"/>
    <property type="match status" value="1"/>
</dbReference>
<evidence type="ECO:0000256" key="2">
    <source>
        <dbReference type="ARBA" id="ARBA00022771"/>
    </source>
</evidence>
<keyword evidence="6" id="KW-1185">Reference proteome</keyword>
<dbReference type="AlphaFoldDB" id="A0A2P5AMI3"/>
<feature type="domain" description="Zinc finger C3HC4 RING-type" evidence="4">
    <location>
        <begin position="91"/>
        <end position="124"/>
    </location>
</feature>
<dbReference type="PANTHER" id="PTHR45969:SF69">
    <property type="entry name" value="FINGER DOMAIN PROTEIN, PUTATIVE (AFU_ORTHOLOGUE AFUA_3G12190)-RELATED"/>
    <property type="match status" value="1"/>
</dbReference>
<sequence>MSLCCAIAKIPISNTMSFLINLFKSTTMAALTHLGLFNQSQQTHYSGQEEEEEHSSNYLLLITGPSLPTLSKHTSKKPSPIIDQDSSLCHCPICLDRLALGYHVFHIECLDDWVDEDHFTCPLCRSILFQNKDEKAIFKAIHELG</sequence>
<gene>
    <name evidence="5" type="ORF">PanWU01x14_317920</name>
</gene>
<evidence type="ECO:0000256" key="3">
    <source>
        <dbReference type="ARBA" id="ARBA00022833"/>
    </source>
</evidence>
<dbReference type="PANTHER" id="PTHR45969">
    <property type="entry name" value="RING ZINC FINGER PROTEIN-RELATED"/>
    <property type="match status" value="1"/>
</dbReference>
<evidence type="ECO:0000313" key="5">
    <source>
        <dbReference type="EMBL" id="PON37755.1"/>
    </source>
</evidence>
<protein>
    <submittedName>
        <fullName evidence="5">Zinc finger, RING/FYVE/PHD-type</fullName>
    </submittedName>
</protein>
<dbReference type="Pfam" id="PF00097">
    <property type="entry name" value="zf-C3HC4"/>
    <property type="match status" value="1"/>
</dbReference>
<dbReference type="GO" id="GO:0061630">
    <property type="term" value="F:ubiquitin protein ligase activity"/>
    <property type="evidence" value="ECO:0007669"/>
    <property type="project" value="TreeGrafter"/>
</dbReference>
<dbReference type="OrthoDB" id="8062037at2759"/>
<dbReference type="GO" id="GO:0016567">
    <property type="term" value="P:protein ubiquitination"/>
    <property type="evidence" value="ECO:0007669"/>
    <property type="project" value="TreeGrafter"/>
</dbReference>
<dbReference type="GO" id="GO:0008270">
    <property type="term" value="F:zinc ion binding"/>
    <property type="evidence" value="ECO:0007669"/>
    <property type="project" value="UniProtKB-KW"/>
</dbReference>
<dbReference type="Proteomes" id="UP000237105">
    <property type="component" value="Unassembled WGS sequence"/>
</dbReference>
<evidence type="ECO:0000313" key="6">
    <source>
        <dbReference type="Proteomes" id="UP000237105"/>
    </source>
</evidence>
<reference evidence="6" key="1">
    <citation type="submission" date="2016-06" db="EMBL/GenBank/DDBJ databases">
        <title>Parallel loss of symbiosis genes in relatives of nitrogen-fixing non-legume Parasponia.</title>
        <authorList>
            <person name="Van Velzen R."/>
            <person name="Holmer R."/>
            <person name="Bu F."/>
            <person name="Rutten L."/>
            <person name="Van Zeijl A."/>
            <person name="Liu W."/>
            <person name="Santuari L."/>
            <person name="Cao Q."/>
            <person name="Sharma T."/>
            <person name="Shen D."/>
            <person name="Roswanjaya Y."/>
            <person name="Wardhani T."/>
            <person name="Kalhor M.S."/>
            <person name="Jansen J."/>
            <person name="Van den Hoogen J."/>
            <person name="Gungor B."/>
            <person name="Hartog M."/>
            <person name="Hontelez J."/>
            <person name="Verver J."/>
            <person name="Yang W.-C."/>
            <person name="Schijlen E."/>
            <person name="Repin R."/>
            <person name="Schilthuizen M."/>
            <person name="Schranz E."/>
            <person name="Heidstra R."/>
            <person name="Miyata K."/>
            <person name="Fedorova E."/>
            <person name="Kohlen W."/>
            <person name="Bisseling T."/>
            <person name="Smit S."/>
            <person name="Geurts R."/>
        </authorList>
    </citation>
    <scope>NUCLEOTIDE SEQUENCE [LARGE SCALE GENOMIC DNA]</scope>
    <source>
        <strain evidence="6">cv. WU1-14</strain>
    </source>
</reference>
<accession>A0A2P5AMI3</accession>
<dbReference type="SUPFAM" id="SSF57850">
    <property type="entry name" value="RING/U-box"/>
    <property type="match status" value="1"/>
</dbReference>